<keyword evidence="10" id="KW-0804">Transcription</keyword>
<evidence type="ECO:0000256" key="9">
    <source>
        <dbReference type="ARBA" id="ARBA00023159"/>
    </source>
</evidence>
<evidence type="ECO:0000256" key="8">
    <source>
        <dbReference type="ARBA" id="ARBA00023015"/>
    </source>
</evidence>
<evidence type="ECO:0000256" key="7">
    <source>
        <dbReference type="ARBA" id="ARBA00022737"/>
    </source>
</evidence>
<dbReference type="InterPro" id="IPR028598">
    <property type="entry name" value="BOP1/Erb1"/>
</dbReference>
<evidence type="ECO:0000256" key="1">
    <source>
        <dbReference type="ARBA" id="ARBA00004604"/>
    </source>
</evidence>
<dbReference type="GO" id="GO:0043021">
    <property type="term" value="F:ribonucleoprotein complex binding"/>
    <property type="evidence" value="ECO:0007669"/>
    <property type="project" value="TreeGrafter"/>
</dbReference>
<reference evidence="16 17" key="1">
    <citation type="submission" date="2017-03" db="EMBL/GenBank/DDBJ databases">
        <title>Genomes of endolithic fungi from Antarctica.</title>
        <authorList>
            <person name="Coleine C."/>
            <person name="Masonjones S."/>
            <person name="Stajich J.E."/>
        </authorList>
    </citation>
    <scope>NUCLEOTIDE SEQUENCE [LARGE SCALE GENOMIC DNA]</scope>
    <source>
        <strain evidence="16 17">CCFEE 5184</strain>
    </source>
</reference>
<proteinExistence type="inferred from homology"/>
<feature type="region of interest" description="Disordered" evidence="14">
    <location>
        <begin position="262"/>
        <end position="345"/>
    </location>
</feature>
<evidence type="ECO:0000256" key="10">
    <source>
        <dbReference type="ARBA" id="ARBA00023163"/>
    </source>
</evidence>
<keyword evidence="5" id="KW-0698">rRNA processing</keyword>
<comment type="similarity">
    <text evidence="2">Belongs to the Mediator complex subunit 19 family.</text>
</comment>
<dbReference type="InterPro" id="IPR015943">
    <property type="entry name" value="WD40/YVTN_repeat-like_dom_sf"/>
</dbReference>
<dbReference type="GO" id="GO:0003712">
    <property type="term" value="F:transcription coregulator activity"/>
    <property type="evidence" value="ECO:0007669"/>
    <property type="project" value="InterPro"/>
</dbReference>
<dbReference type="Pfam" id="PF08633">
    <property type="entry name" value="Rox3"/>
    <property type="match status" value="1"/>
</dbReference>
<feature type="compositionally biased region" description="Polar residues" evidence="14">
    <location>
        <begin position="1"/>
        <end position="10"/>
    </location>
</feature>
<organism evidence="16 17">
    <name type="scientific">Friedmanniomyces simplex</name>
    <dbReference type="NCBI Taxonomy" id="329884"/>
    <lineage>
        <taxon>Eukaryota</taxon>
        <taxon>Fungi</taxon>
        <taxon>Dikarya</taxon>
        <taxon>Ascomycota</taxon>
        <taxon>Pezizomycotina</taxon>
        <taxon>Dothideomycetes</taxon>
        <taxon>Dothideomycetidae</taxon>
        <taxon>Mycosphaerellales</taxon>
        <taxon>Teratosphaeriaceae</taxon>
        <taxon>Friedmanniomyces</taxon>
    </lineage>
</organism>
<dbReference type="PANTHER" id="PTHR17605:SF0">
    <property type="entry name" value="RIBOSOME BIOGENESIS PROTEIN BOP1"/>
    <property type="match status" value="1"/>
</dbReference>
<evidence type="ECO:0000256" key="5">
    <source>
        <dbReference type="ARBA" id="ARBA00022552"/>
    </source>
</evidence>
<comment type="caution">
    <text evidence="16">The sequence shown here is derived from an EMBL/GenBank/DDBJ whole genome shotgun (WGS) entry which is preliminary data.</text>
</comment>
<dbReference type="HAMAP" id="MF_03027">
    <property type="entry name" value="BOP1"/>
    <property type="match status" value="1"/>
</dbReference>
<dbReference type="EMBL" id="NAJQ01000325">
    <property type="protein sequence ID" value="TKA72062.1"/>
    <property type="molecule type" value="Genomic_DNA"/>
</dbReference>
<keyword evidence="4" id="KW-0690">Ribosome biogenesis</keyword>
<keyword evidence="8" id="KW-0805">Transcription regulation</keyword>
<feature type="compositionally biased region" description="Polar residues" evidence="14">
    <location>
        <begin position="577"/>
        <end position="597"/>
    </location>
</feature>
<dbReference type="GO" id="GO:0000463">
    <property type="term" value="P:maturation of LSU-rRNA from tricistronic rRNA transcript (SSU-rRNA, 5.8S rRNA, LSU-rRNA)"/>
    <property type="evidence" value="ECO:0007669"/>
    <property type="project" value="TreeGrafter"/>
</dbReference>
<evidence type="ECO:0000256" key="6">
    <source>
        <dbReference type="ARBA" id="ARBA00022574"/>
    </source>
</evidence>
<dbReference type="PROSITE" id="PS50294">
    <property type="entry name" value="WD_REPEATS_REGION"/>
    <property type="match status" value="1"/>
</dbReference>
<dbReference type="InterPro" id="IPR012953">
    <property type="entry name" value="BOP1_N_dom"/>
</dbReference>
<dbReference type="GO" id="GO:0006357">
    <property type="term" value="P:regulation of transcription by RNA polymerase II"/>
    <property type="evidence" value="ECO:0007669"/>
    <property type="project" value="InterPro"/>
</dbReference>
<feature type="compositionally biased region" description="Polar residues" evidence="14">
    <location>
        <begin position="1061"/>
        <end position="1070"/>
    </location>
</feature>
<evidence type="ECO:0000313" key="17">
    <source>
        <dbReference type="Proteomes" id="UP000309340"/>
    </source>
</evidence>
<dbReference type="GO" id="GO:0030687">
    <property type="term" value="C:preribosome, large subunit precursor"/>
    <property type="evidence" value="ECO:0007669"/>
    <property type="project" value="TreeGrafter"/>
</dbReference>
<dbReference type="GO" id="GO:0016592">
    <property type="term" value="C:mediator complex"/>
    <property type="evidence" value="ECO:0007669"/>
    <property type="project" value="InterPro"/>
</dbReference>
<evidence type="ECO:0000256" key="11">
    <source>
        <dbReference type="ARBA" id="ARBA00023242"/>
    </source>
</evidence>
<evidence type="ECO:0000256" key="3">
    <source>
        <dbReference type="ARBA" id="ARBA00019615"/>
    </source>
</evidence>
<keyword evidence="9" id="KW-0010">Activator</keyword>
<evidence type="ECO:0000256" key="13">
    <source>
        <dbReference type="PROSITE-ProRule" id="PRU00221"/>
    </source>
</evidence>
<feature type="compositionally biased region" description="Low complexity" evidence="14">
    <location>
        <begin position="79"/>
        <end position="88"/>
    </location>
</feature>
<dbReference type="SMART" id="SM01035">
    <property type="entry name" value="BOP1NT"/>
    <property type="match status" value="1"/>
</dbReference>
<dbReference type="SMART" id="SM00320">
    <property type="entry name" value="WD40"/>
    <property type="match status" value="4"/>
</dbReference>
<feature type="compositionally biased region" description="Acidic residues" evidence="14">
    <location>
        <begin position="529"/>
        <end position="574"/>
    </location>
</feature>
<feature type="region of interest" description="Disordered" evidence="14">
    <location>
        <begin position="1051"/>
        <end position="1070"/>
    </location>
</feature>
<dbReference type="Pfam" id="PF08145">
    <property type="entry name" value="BOP1NT"/>
    <property type="match status" value="1"/>
</dbReference>
<feature type="compositionally biased region" description="Pro residues" evidence="14">
    <location>
        <begin position="837"/>
        <end position="853"/>
    </location>
</feature>
<feature type="repeat" description="WD" evidence="13">
    <location>
        <begin position="1274"/>
        <end position="1299"/>
    </location>
</feature>
<dbReference type="FunFam" id="2.130.10.10:FF:000576">
    <property type="entry name" value="Ribosome biogenesis protein ERB1"/>
    <property type="match status" value="1"/>
</dbReference>
<keyword evidence="7" id="KW-0677">Repeat</keyword>
<dbReference type="Pfam" id="PF00400">
    <property type="entry name" value="WD40"/>
    <property type="match status" value="3"/>
</dbReference>
<feature type="domain" description="BOP1 N-terminal" evidence="15">
    <location>
        <begin position="669"/>
        <end position="935"/>
    </location>
</feature>
<gene>
    <name evidence="16" type="ORF">B0A55_06657</name>
</gene>
<feature type="non-terminal residue" evidence="16">
    <location>
        <position position="1"/>
    </location>
</feature>
<dbReference type="InterPro" id="IPR013942">
    <property type="entry name" value="Mediator_Med19_fun"/>
</dbReference>
<keyword evidence="6 13" id="KW-0853">WD repeat</keyword>
<feature type="repeat" description="WD" evidence="13">
    <location>
        <begin position="942"/>
        <end position="983"/>
    </location>
</feature>
<evidence type="ECO:0000256" key="12">
    <source>
        <dbReference type="ARBA" id="ARBA00032018"/>
    </source>
</evidence>
<feature type="compositionally biased region" description="Acidic residues" evidence="14">
    <location>
        <begin position="30"/>
        <end position="39"/>
    </location>
</feature>
<protein>
    <recommendedName>
        <fullName evidence="3">Mediator of RNA polymerase II transcription subunit 19</fullName>
    </recommendedName>
    <alternativeName>
        <fullName evidence="12">Mediator complex subunit 19</fullName>
    </alternativeName>
</protein>
<dbReference type="Gene3D" id="2.130.10.10">
    <property type="entry name" value="YVTN repeat-like/Quinoprotein amine dehydrogenase"/>
    <property type="match status" value="1"/>
</dbReference>
<feature type="region of interest" description="Disordered" evidence="14">
    <location>
        <begin position="837"/>
        <end position="874"/>
    </location>
</feature>
<keyword evidence="11" id="KW-0539">Nucleus</keyword>
<evidence type="ECO:0000256" key="2">
    <source>
        <dbReference type="ARBA" id="ARBA00009259"/>
    </source>
</evidence>
<name>A0A4U0X6E2_9PEZI</name>
<dbReference type="PANTHER" id="PTHR17605">
    <property type="entry name" value="RIBOSOME BIOGENESIS PROTEIN BOP1 BLOCK OF PROLIFERATION 1 PROTEIN"/>
    <property type="match status" value="1"/>
</dbReference>
<accession>A0A4U0X6E2</accession>
<dbReference type="SUPFAM" id="SSF50978">
    <property type="entry name" value="WD40 repeat-like"/>
    <property type="match status" value="1"/>
</dbReference>
<evidence type="ECO:0000256" key="4">
    <source>
        <dbReference type="ARBA" id="ARBA00022517"/>
    </source>
</evidence>
<evidence type="ECO:0000313" key="16">
    <source>
        <dbReference type="EMBL" id="TKA72062.1"/>
    </source>
</evidence>
<dbReference type="OrthoDB" id="5571054at2759"/>
<feature type="compositionally biased region" description="Basic and acidic residues" evidence="14">
    <location>
        <begin position="65"/>
        <end position="77"/>
    </location>
</feature>
<feature type="compositionally biased region" description="Basic and acidic residues" evidence="14">
    <location>
        <begin position="504"/>
        <end position="518"/>
    </location>
</feature>
<dbReference type="InterPro" id="IPR036322">
    <property type="entry name" value="WD40_repeat_dom_sf"/>
</dbReference>
<evidence type="ECO:0000256" key="14">
    <source>
        <dbReference type="SAM" id="MobiDB-lite"/>
    </source>
</evidence>
<sequence length="1299" mass="141818">TTGCFSQQRGAGSDGGESGQHTPATAGEDRQDEEGDAEMPDVQHNGEGEGEGDVSMVSAPAVEADAEHRRTDHERQEGTPSDSSTTDMLPPPPPRLYKLRTKPIAPARPHPSQNLIDLYSLQGVQASVARHDAAGNKINKLRKSYEGKVKQLGLSGRSKVHMGNGALAGLMVPDWDYDVGGGKTFWEQDRGAEFPLGNPETEQEVMGKLGPALSLRAGQLPKGDHEQWKSILGLDEPKGTPVVTATKPNGLLAASNPAFAKTAPGLRHSAPSSPGQGLGGARPERAGKKRRYDEASYSGYHEGFDDDGYSTGGDSASRRASASKRQKTGAPGSGGSGGGNGTAAPARKTNDYWILRQWRLQSKAALVKKEAQEEELEQSDEKKFVLKLKSTPVSQHFGSEAKLKPTLMLRRLSSLTAGLKQMRNVLLSYSTFTDPTTTSPSPDDERGLAATVTLLLPRLIDTQSLLAKLYTQLDAEPTGEREKLGEAAEAVDGMLRSRAGQKRKVVEVPEPKAEEGGSHLEIGALNGEFEGDSEEDVTEDESEEEVDEDEDDDDVGDDDDLASDEIPSSEDEEDVRQQLQDLKTSNGRNTSAQSLMGSDTAKDVAAIASDTPVKPLDDDAADVPNYTITTDANGNPRYIYGDIDPVYDSDDSDAPAAANTIGDIPLSYYDAYPHIGYDINGRRIARPAKGEALDSLLDSIDIPEGWTGLTDPATGKPLELTAEQLETLKKLTRNETPGDGYDPYPNMVEWFTGKGKEEVMPLSAAPEPKRRFIPSMHEHKRVMKMVKAIKEGRIKPYRAPTEEDREREEAQQDFATYDVWATEQSRPDHVMNIPAPKLPPPGYEESYHPPPEYLPDEEERKTWEEQDEEDRERDFLPRDHAALRKVPGYEQFVKEKFERCLDLYLAPRVRRSKLNIDPESLLPKLPDPAELRPFPTTCTTICRGHEGKVRSVSIDPSGRWVGSGGDDGTVRVWDITTGRQLWRIKLSKEEAVNVVSWRPGAADTCILVACCGETIYFLIPQNDLCTPETEAKSREILDAGYGYAATAPAAQKTSAGADKPSPSSWTRPASTLQDRGCLLTLTLRTTPKTLAWHRRGDYFSTVSPSATAISTAIAIHTLSKHQTQHPRLRLKGLAQTTCFHPSKPLFFVATKVKVRIYDLQAQKMEKELMPGARWISDIALHPLGSNLLISSYDKRLLWHDLELGATPYKVIRHHTKAIRAVAFHPGGLPLFADASDDGTLHVLHGKVVGDLLANATVVPLKVLRGHAVVAGLGVLGVEWHGAEAWCVSAGADGTVRVWT</sequence>
<comment type="subcellular location">
    <subcellularLocation>
        <location evidence="1">Nucleus</location>
        <location evidence="1">Nucleolus</location>
    </subcellularLocation>
</comment>
<dbReference type="GO" id="GO:0070545">
    <property type="term" value="C:PeBoW complex"/>
    <property type="evidence" value="ECO:0007669"/>
    <property type="project" value="TreeGrafter"/>
</dbReference>
<feature type="compositionally biased region" description="Basic and acidic residues" evidence="14">
    <location>
        <begin position="282"/>
        <end position="294"/>
    </location>
</feature>
<feature type="region of interest" description="Disordered" evidence="14">
    <location>
        <begin position="499"/>
        <end position="599"/>
    </location>
</feature>
<keyword evidence="17" id="KW-1185">Reference proteome</keyword>
<dbReference type="PROSITE" id="PS00678">
    <property type="entry name" value="WD_REPEATS_1"/>
    <property type="match status" value="1"/>
</dbReference>
<dbReference type="Proteomes" id="UP000309340">
    <property type="component" value="Unassembled WGS sequence"/>
</dbReference>
<dbReference type="InterPro" id="IPR001680">
    <property type="entry name" value="WD40_rpt"/>
</dbReference>
<dbReference type="PROSITE" id="PS50082">
    <property type="entry name" value="WD_REPEATS_2"/>
    <property type="match status" value="2"/>
</dbReference>
<evidence type="ECO:0000259" key="15">
    <source>
        <dbReference type="SMART" id="SM01035"/>
    </source>
</evidence>
<dbReference type="STRING" id="329884.A0A4U0X6E2"/>
<feature type="region of interest" description="Disordered" evidence="14">
    <location>
        <begin position="1"/>
        <end position="95"/>
    </location>
</feature>
<dbReference type="InterPro" id="IPR019775">
    <property type="entry name" value="WD40_repeat_CS"/>
</dbReference>
<feature type="compositionally biased region" description="Gly residues" evidence="14">
    <location>
        <begin position="331"/>
        <end position="341"/>
    </location>
</feature>